<protein>
    <submittedName>
        <fullName evidence="1">Uncharacterized protein</fullName>
    </submittedName>
</protein>
<reference evidence="1 2" key="1">
    <citation type="submission" date="2013-02" db="EMBL/GenBank/DDBJ databases">
        <title>The Genome Sequence of Acinetobacter bereziniae NIPH 3.</title>
        <authorList>
            <consortium name="The Broad Institute Genome Sequencing Platform"/>
            <consortium name="The Broad Institute Genome Sequencing Center for Infectious Disease"/>
            <person name="Cerqueira G."/>
            <person name="Feldgarden M."/>
            <person name="Courvalin P."/>
            <person name="Perichon B."/>
            <person name="Grillot-Courvalin C."/>
            <person name="Clermont D."/>
            <person name="Rocha E."/>
            <person name="Yoon E.-J."/>
            <person name="Nemec A."/>
            <person name="Walker B."/>
            <person name="Young S.K."/>
            <person name="Zeng Q."/>
            <person name="Gargeya S."/>
            <person name="Fitzgerald M."/>
            <person name="Haas B."/>
            <person name="Abouelleil A."/>
            <person name="Alvarado L."/>
            <person name="Arachchi H.M."/>
            <person name="Berlin A.M."/>
            <person name="Chapman S.B."/>
            <person name="Dewar J."/>
            <person name="Goldberg J."/>
            <person name="Griggs A."/>
            <person name="Gujja S."/>
            <person name="Hansen M."/>
            <person name="Howarth C."/>
            <person name="Imamovic A."/>
            <person name="Larimer J."/>
            <person name="McCowan C."/>
            <person name="Murphy C."/>
            <person name="Neiman D."/>
            <person name="Pearson M."/>
            <person name="Priest M."/>
            <person name="Roberts A."/>
            <person name="Saif S."/>
            <person name="Shea T."/>
            <person name="Sisk P."/>
            <person name="Sykes S."/>
            <person name="Wortman J."/>
            <person name="Nusbaum C."/>
            <person name="Birren B."/>
        </authorList>
    </citation>
    <scope>NUCLEOTIDE SEQUENCE [LARGE SCALE GENOMIC DNA]</scope>
    <source>
        <strain evidence="1 2">NIPH 3</strain>
    </source>
</reference>
<proteinExistence type="predicted"/>
<name>N8X662_ACIBZ</name>
<dbReference type="Proteomes" id="UP000013270">
    <property type="component" value="Unassembled WGS sequence"/>
</dbReference>
<evidence type="ECO:0000313" key="2">
    <source>
        <dbReference type="Proteomes" id="UP000013270"/>
    </source>
</evidence>
<dbReference type="AlphaFoldDB" id="N8X662"/>
<comment type="caution">
    <text evidence="1">The sequence shown here is derived from an EMBL/GenBank/DDBJ whole genome shotgun (WGS) entry which is preliminary data.</text>
</comment>
<gene>
    <name evidence="1" type="ORF">F963_04244</name>
</gene>
<dbReference type="EMBL" id="APPK01000058">
    <property type="protein sequence ID" value="ENV19852.1"/>
    <property type="molecule type" value="Genomic_DNA"/>
</dbReference>
<evidence type="ECO:0000313" key="1">
    <source>
        <dbReference type="EMBL" id="ENV19852.1"/>
    </source>
</evidence>
<dbReference type="HOGENOM" id="CLU_3401657_0_0_6"/>
<organism evidence="1 2">
    <name type="scientific">Acinetobacter bereziniae NIPH 3</name>
    <dbReference type="NCBI Taxonomy" id="1217651"/>
    <lineage>
        <taxon>Bacteria</taxon>
        <taxon>Pseudomonadati</taxon>
        <taxon>Pseudomonadota</taxon>
        <taxon>Gammaproteobacteria</taxon>
        <taxon>Moraxellales</taxon>
        <taxon>Moraxellaceae</taxon>
        <taxon>Acinetobacter</taxon>
    </lineage>
</organism>
<sequence>MHIKRLPLDTLITGIGRLFKYDDNPWLINL</sequence>
<accession>N8X662</accession>